<dbReference type="Gene3D" id="1.10.287.1120">
    <property type="entry name" value="Bipartite methylase S protein"/>
    <property type="match status" value="1"/>
</dbReference>
<evidence type="ECO:0000313" key="5">
    <source>
        <dbReference type="EMBL" id="MCV9389140.1"/>
    </source>
</evidence>
<keyword evidence="6" id="KW-1185">Reference proteome</keyword>
<comment type="similarity">
    <text evidence="1">Belongs to the type-I restriction system S methylase family.</text>
</comment>
<feature type="domain" description="Type I restriction modification DNA specificity" evidence="4">
    <location>
        <begin position="231"/>
        <end position="372"/>
    </location>
</feature>
<dbReference type="CDD" id="cd17288">
    <property type="entry name" value="RMtype1_S_LlaAI06ORF1089P_TRD1-CR1_like"/>
    <property type="match status" value="1"/>
</dbReference>
<keyword evidence="2" id="KW-0680">Restriction system</keyword>
<feature type="domain" description="Type I restriction modification DNA specificity" evidence="4">
    <location>
        <begin position="18"/>
        <end position="198"/>
    </location>
</feature>
<evidence type="ECO:0000256" key="1">
    <source>
        <dbReference type="ARBA" id="ARBA00010923"/>
    </source>
</evidence>
<dbReference type="InterPro" id="IPR000055">
    <property type="entry name" value="Restrct_endonuc_typeI_TRD"/>
</dbReference>
<dbReference type="CDD" id="cd17246">
    <property type="entry name" value="RMtype1_S_SonII-TRD2-CR2_like"/>
    <property type="match status" value="1"/>
</dbReference>
<dbReference type="PANTHER" id="PTHR30408">
    <property type="entry name" value="TYPE-1 RESTRICTION ENZYME ECOKI SPECIFICITY PROTEIN"/>
    <property type="match status" value="1"/>
</dbReference>
<keyword evidence="5" id="KW-0255">Endonuclease</keyword>
<dbReference type="Pfam" id="PF01420">
    <property type="entry name" value="Methylase_S"/>
    <property type="match status" value="2"/>
</dbReference>
<evidence type="ECO:0000313" key="6">
    <source>
        <dbReference type="Proteomes" id="UP001300692"/>
    </source>
</evidence>
<comment type="caution">
    <text evidence="5">The sequence shown here is derived from an EMBL/GenBank/DDBJ whole genome shotgun (WGS) entry which is preliminary data.</text>
</comment>
<keyword evidence="5" id="KW-0540">Nuclease</keyword>
<dbReference type="GO" id="GO:0004519">
    <property type="term" value="F:endonuclease activity"/>
    <property type="evidence" value="ECO:0007669"/>
    <property type="project" value="UniProtKB-KW"/>
</dbReference>
<evidence type="ECO:0000256" key="3">
    <source>
        <dbReference type="ARBA" id="ARBA00023125"/>
    </source>
</evidence>
<dbReference type="GO" id="GO:0016787">
    <property type="term" value="F:hydrolase activity"/>
    <property type="evidence" value="ECO:0007669"/>
    <property type="project" value="UniProtKB-KW"/>
</dbReference>
<proteinExistence type="inferred from homology"/>
<keyword evidence="3" id="KW-0238">DNA-binding</keyword>
<dbReference type="SUPFAM" id="SSF116734">
    <property type="entry name" value="DNA methylase specificity domain"/>
    <property type="match status" value="2"/>
</dbReference>
<dbReference type="PANTHER" id="PTHR30408:SF12">
    <property type="entry name" value="TYPE I RESTRICTION ENZYME MJAVIII SPECIFICITY SUBUNIT"/>
    <property type="match status" value="1"/>
</dbReference>
<dbReference type="InterPro" id="IPR044946">
    <property type="entry name" value="Restrct_endonuc_typeI_TRD_sf"/>
</dbReference>
<accession>A0ABT3CZL0</accession>
<dbReference type="InterPro" id="IPR052021">
    <property type="entry name" value="Type-I_RS_S_subunit"/>
</dbReference>
<evidence type="ECO:0000256" key="2">
    <source>
        <dbReference type="ARBA" id="ARBA00022747"/>
    </source>
</evidence>
<dbReference type="EMBL" id="JAOYOD010000001">
    <property type="protein sequence ID" value="MCV9389140.1"/>
    <property type="molecule type" value="Genomic_DNA"/>
</dbReference>
<protein>
    <submittedName>
        <fullName evidence="5">Restriction endonuclease subunit S</fullName>
        <ecNumber evidence="5">3.1.21.-</ecNumber>
    </submittedName>
</protein>
<dbReference type="RefSeq" id="WP_264140062.1">
    <property type="nucleotide sequence ID" value="NZ_JAOYOD010000001.1"/>
</dbReference>
<dbReference type="EC" id="3.1.21.-" evidence="5"/>
<name>A0ABT3CZL0_9BACT</name>
<sequence>MSEKLVIPELRFVEFEGDWQYKQLDSFTEKIQDGTHFSPELIPNGTRKYITSKNIRNGILDLSELDYISQEAHEKIYSRCNVKYSDVLLTKDGAGTGNLCINYLKEEFSLLSSVAFIRANDKVSTNFFIYQLLLSPEGQKEILRSIAGQAITRITLTKLRNFNFCIPKLPEQQKIASFLTSIDERIRLLRDKKAQLQQYKKGIMQQLFSQELRFKPDHPASEGKKENNYPDWEEKRLGEILKVGSGKDYKHLNEGEIPVLGTGGVMIYVNDFLYEGESVCIGRKGTIDHPMFISGKFWTVDTLFYTHSFNQVIPYFVYLLFQMINWKKHNEASGVPSLSKATIEKLTVLIPCQAEQQKIASFLSAIDDAISHVTDQITQTEHFKKGLLQKMFV</sequence>
<reference evidence="5 6" key="1">
    <citation type="submission" date="2022-10" db="EMBL/GenBank/DDBJ databases">
        <title>Comparative genomics and taxonomic characterization of three novel marine species of genus Reichenbachiella exhibiting antioxidant and polysaccharide degradation activities.</title>
        <authorList>
            <person name="Muhammad N."/>
            <person name="Lee Y.-J."/>
            <person name="Ko J."/>
            <person name="Kim S.-G."/>
        </authorList>
    </citation>
    <scope>NUCLEOTIDE SEQUENCE [LARGE SCALE GENOMIC DNA]</scope>
    <source>
        <strain evidence="5 6">ABR2-5</strain>
    </source>
</reference>
<keyword evidence="5" id="KW-0378">Hydrolase</keyword>
<organism evidence="5 6">
    <name type="scientific">Reichenbachiella ulvae</name>
    <dbReference type="NCBI Taxonomy" id="2980104"/>
    <lineage>
        <taxon>Bacteria</taxon>
        <taxon>Pseudomonadati</taxon>
        <taxon>Bacteroidota</taxon>
        <taxon>Cytophagia</taxon>
        <taxon>Cytophagales</taxon>
        <taxon>Reichenbachiellaceae</taxon>
        <taxon>Reichenbachiella</taxon>
    </lineage>
</organism>
<dbReference type="Gene3D" id="3.90.220.20">
    <property type="entry name" value="DNA methylase specificity domains"/>
    <property type="match status" value="2"/>
</dbReference>
<evidence type="ECO:0000259" key="4">
    <source>
        <dbReference type="Pfam" id="PF01420"/>
    </source>
</evidence>
<gene>
    <name evidence="5" type="ORF">N7U62_20915</name>
</gene>
<dbReference type="Proteomes" id="UP001300692">
    <property type="component" value="Unassembled WGS sequence"/>
</dbReference>